<dbReference type="PANTHER" id="PTHR11003">
    <property type="entry name" value="POTASSIUM CHANNEL, SUBFAMILY K"/>
    <property type="match status" value="1"/>
</dbReference>
<dbReference type="PANTHER" id="PTHR11003:SF10">
    <property type="entry name" value="POTASSIUM CHANNEL DOMAIN-CONTAINING PROTEIN"/>
    <property type="match status" value="1"/>
</dbReference>
<dbReference type="InterPro" id="IPR013099">
    <property type="entry name" value="K_chnl_dom"/>
</dbReference>
<dbReference type="GO" id="GO:0030322">
    <property type="term" value="P:stabilization of membrane potential"/>
    <property type="evidence" value="ECO:0007669"/>
    <property type="project" value="TreeGrafter"/>
</dbReference>
<sequence length="512" mass="57417">MRSGEVETNIRSSSGAVTLTNRSSDQASANWCRCLRPRSLPCLLQLVQPAVRKPEAGCSPAAGLLMCLARSICTAYVLMTMEKIDVRRQSILRTRNPWGKWVSEPDLRIGICSFLRVGEENIRMVLLAVLLIIYLSLGAILFSMIERKQEAIERRTYLEKLERFKKLHCGVGFLGRPLNCSELDELLDLRGNMSATGLSEYKSSWDFFGSFYFVSTIVTTIGFGMTTPRTSIGKGLVIVYGFVGCSSSILFFNLFLERILTFLSYLFRIGRSAMRRRRRLGSLPSVQANEPVEKYDDEDERLYAADWRPNLYFFWVSLLLLSSTIITLSALLYMYAEEWSYLEAIYFCFVSFATIGFGDLISSQQVSEISSYKIYRILNFVVLFFGCCCIYSLFNVTSIVVRTALNRIISTLNCHCQALHHFSRTATGQRGKDSLRTLDSLTYVGANQGGPTAGGDGLLSLREFLDATQENLALVQDQLLFPQDQENRKTSVSASSVGPMAIVNEMLGGGEP</sequence>
<evidence type="ECO:0000259" key="17">
    <source>
        <dbReference type="Pfam" id="PF07885"/>
    </source>
</evidence>
<feature type="domain" description="Potassium channel" evidence="17">
    <location>
        <begin position="323"/>
        <end position="401"/>
    </location>
</feature>
<dbReference type="GO" id="GO:0034702">
    <property type="term" value="C:monoatomic ion channel complex"/>
    <property type="evidence" value="ECO:0007669"/>
    <property type="project" value="UniProtKB-KW"/>
</dbReference>
<evidence type="ECO:0000256" key="6">
    <source>
        <dbReference type="ARBA" id="ARBA00022723"/>
    </source>
</evidence>
<keyword evidence="2 14" id="KW-0813">Transport</keyword>
<evidence type="ECO:0000256" key="15">
    <source>
        <dbReference type="SAM" id="MobiDB-lite"/>
    </source>
</evidence>
<evidence type="ECO:0000256" key="5">
    <source>
        <dbReference type="ARBA" id="ARBA00022692"/>
    </source>
</evidence>
<dbReference type="WBParaSite" id="TMUE_3000013788.1">
    <property type="protein sequence ID" value="TMUE_3000013788.1"/>
    <property type="gene ID" value="WBGene00294563"/>
</dbReference>
<evidence type="ECO:0000256" key="7">
    <source>
        <dbReference type="ARBA" id="ARBA00022826"/>
    </source>
</evidence>
<dbReference type="Gene3D" id="1.10.287.70">
    <property type="match status" value="1"/>
</dbReference>
<dbReference type="SUPFAM" id="SSF81324">
    <property type="entry name" value="Voltage-gated potassium channels"/>
    <property type="match status" value="2"/>
</dbReference>
<evidence type="ECO:0000313" key="18">
    <source>
        <dbReference type="Proteomes" id="UP000046395"/>
    </source>
</evidence>
<feature type="transmembrane region" description="Helical" evidence="16">
    <location>
        <begin position="237"/>
        <end position="267"/>
    </location>
</feature>
<dbReference type="Pfam" id="PF07885">
    <property type="entry name" value="Ion_trans_2"/>
    <property type="match status" value="2"/>
</dbReference>
<dbReference type="PRINTS" id="PR01333">
    <property type="entry name" value="2POREKCHANEL"/>
</dbReference>
<evidence type="ECO:0000256" key="2">
    <source>
        <dbReference type="ARBA" id="ARBA00022448"/>
    </source>
</evidence>
<dbReference type="GO" id="GO:0022841">
    <property type="term" value="F:potassium ion leak channel activity"/>
    <property type="evidence" value="ECO:0007669"/>
    <property type="project" value="TreeGrafter"/>
</dbReference>
<comment type="subcellular location">
    <subcellularLocation>
        <location evidence="1">Cell membrane</location>
        <topology evidence="1">Multi-pass membrane protein</topology>
    </subcellularLocation>
</comment>
<dbReference type="Proteomes" id="UP000046395">
    <property type="component" value="Unassembled WGS sequence"/>
</dbReference>
<feature type="transmembrane region" description="Helical" evidence="16">
    <location>
        <begin position="341"/>
        <end position="362"/>
    </location>
</feature>
<dbReference type="InterPro" id="IPR005410">
    <property type="entry name" value="2pore_dom_K_chnl_THIK"/>
</dbReference>
<feature type="transmembrane region" description="Helical" evidence="16">
    <location>
        <begin position="374"/>
        <end position="394"/>
    </location>
</feature>
<dbReference type="GO" id="GO:0015271">
    <property type="term" value="F:outward rectifier potassium channel activity"/>
    <property type="evidence" value="ECO:0007669"/>
    <property type="project" value="TreeGrafter"/>
</dbReference>
<comment type="similarity">
    <text evidence="14">Belongs to the two pore domain potassium channel (TC 1.A.1.8) family.</text>
</comment>
<keyword evidence="9 16" id="KW-1133">Transmembrane helix</keyword>
<keyword evidence="10 14" id="KW-0406">Ion transport</keyword>
<keyword evidence="11 16" id="KW-0472">Membrane</keyword>
<accession>A0A5S6R2X7</accession>
<keyword evidence="18" id="KW-1185">Reference proteome</keyword>
<keyword evidence="7" id="KW-0631">Potassium channel</keyword>
<reference evidence="19" key="1">
    <citation type="submission" date="2019-12" db="UniProtKB">
        <authorList>
            <consortium name="WormBaseParasite"/>
        </authorList>
    </citation>
    <scope>IDENTIFICATION</scope>
</reference>
<keyword evidence="5 14" id="KW-0812">Transmembrane</keyword>
<evidence type="ECO:0000256" key="11">
    <source>
        <dbReference type="ARBA" id="ARBA00023136"/>
    </source>
</evidence>
<dbReference type="PRINTS" id="PR01588">
    <property type="entry name" value="THIKCHANNEL"/>
</dbReference>
<proteinExistence type="inferred from homology"/>
<evidence type="ECO:0000256" key="16">
    <source>
        <dbReference type="SAM" id="Phobius"/>
    </source>
</evidence>
<evidence type="ECO:0000256" key="8">
    <source>
        <dbReference type="ARBA" id="ARBA00022882"/>
    </source>
</evidence>
<keyword evidence="3" id="KW-1003">Cell membrane</keyword>
<organism evidence="18 19">
    <name type="scientific">Trichuris muris</name>
    <name type="common">Mouse whipworm</name>
    <dbReference type="NCBI Taxonomy" id="70415"/>
    <lineage>
        <taxon>Eukaryota</taxon>
        <taxon>Metazoa</taxon>
        <taxon>Ecdysozoa</taxon>
        <taxon>Nematoda</taxon>
        <taxon>Enoplea</taxon>
        <taxon>Dorylaimia</taxon>
        <taxon>Trichinellida</taxon>
        <taxon>Trichuridae</taxon>
        <taxon>Trichuris</taxon>
    </lineage>
</organism>
<feature type="domain" description="Potassium channel" evidence="17">
    <location>
        <begin position="202"/>
        <end position="259"/>
    </location>
</feature>
<dbReference type="GO" id="GO:0005886">
    <property type="term" value="C:plasma membrane"/>
    <property type="evidence" value="ECO:0007669"/>
    <property type="project" value="UniProtKB-SubCell"/>
</dbReference>
<evidence type="ECO:0000256" key="13">
    <source>
        <dbReference type="ARBA" id="ARBA00034430"/>
    </source>
</evidence>
<keyword evidence="6" id="KW-0479">Metal-binding</keyword>
<evidence type="ECO:0000313" key="19">
    <source>
        <dbReference type="WBParaSite" id="TMUE_3000013788.1"/>
    </source>
</evidence>
<evidence type="ECO:0000256" key="10">
    <source>
        <dbReference type="ARBA" id="ARBA00023065"/>
    </source>
</evidence>
<keyword evidence="7" id="KW-0630">Potassium</keyword>
<dbReference type="AlphaFoldDB" id="A0A5S6R2X7"/>
<name>A0A5S6R2X7_TRIMR</name>
<keyword evidence="4" id="KW-0633">Potassium transport</keyword>
<evidence type="ECO:0000256" key="1">
    <source>
        <dbReference type="ARBA" id="ARBA00004651"/>
    </source>
</evidence>
<keyword evidence="8" id="KW-0851">Voltage-gated channel</keyword>
<dbReference type="GO" id="GO:0046872">
    <property type="term" value="F:metal ion binding"/>
    <property type="evidence" value="ECO:0007669"/>
    <property type="project" value="UniProtKB-KW"/>
</dbReference>
<dbReference type="InterPro" id="IPR003280">
    <property type="entry name" value="2pore_dom_K_chnl"/>
</dbReference>
<feature type="transmembrane region" description="Helical" evidence="16">
    <location>
        <begin position="311"/>
        <end position="335"/>
    </location>
</feature>
<dbReference type="STRING" id="70415.A0A5S6R2X7"/>
<comment type="catalytic activity">
    <reaction evidence="13">
        <text>K(+)(in) = K(+)(out)</text>
        <dbReference type="Rhea" id="RHEA:29463"/>
        <dbReference type="ChEBI" id="CHEBI:29103"/>
    </reaction>
</comment>
<feature type="compositionally biased region" description="Polar residues" evidence="15">
    <location>
        <begin position="9"/>
        <end position="21"/>
    </location>
</feature>
<evidence type="ECO:0000256" key="3">
    <source>
        <dbReference type="ARBA" id="ARBA00022475"/>
    </source>
</evidence>
<evidence type="ECO:0000256" key="4">
    <source>
        <dbReference type="ARBA" id="ARBA00022538"/>
    </source>
</evidence>
<keyword evidence="12 14" id="KW-0407">Ion channel</keyword>
<feature type="transmembrane region" description="Helical" evidence="16">
    <location>
        <begin position="124"/>
        <end position="145"/>
    </location>
</feature>
<protein>
    <submittedName>
        <fullName evidence="19">Potassium channel domain-containing protein</fullName>
    </submittedName>
</protein>
<evidence type="ECO:0000256" key="14">
    <source>
        <dbReference type="RuleBase" id="RU003857"/>
    </source>
</evidence>
<evidence type="ECO:0000256" key="12">
    <source>
        <dbReference type="ARBA" id="ARBA00023303"/>
    </source>
</evidence>
<evidence type="ECO:0000256" key="9">
    <source>
        <dbReference type="ARBA" id="ARBA00022989"/>
    </source>
</evidence>
<feature type="region of interest" description="Disordered" evidence="15">
    <location>
        <begin position="1"/>
        <end position="21"/>
    </location>
</feature>